<feature type="transmembrane region" description="Helical" evidence="7">
    <location>
        <begin position="169"/>
        <end position="189"/>
    </location>
</feature>
<dbReference type="RefSeq" id="WP_087442434.1">
    <property type="nucleotide sequence ID" value="NZ_CABMNB010000025.1"/>
</dbReference>
<reference evidence="9 10" key="1">
    <citation type="submission" date="2019-07" db="EMBL/GenBank/DDBJ databases">
        <title>Paenibacillus thiaminolyticus NRRL B-4156.</title>
        <authorList>
            <person name="Hehnly C."/>
            <person name="Zhang L."/>
        </authorList>
    </citation>
    <scope>NUCLEOTIDE SEQUENCE [LARGE SCALE GENOMIC DNA]</scope>
    <source>
        <strain evidence="9 10">NRRL B-4156</strain>
    </source>
</reference>
<keyword evidence="3" id="KW-1003">Cell membrane</keyword>
<feature type="transmembrane region" description="Helical" evidence="7">
    <location>
        <begin position="101"/>
        <end position="121"/>
    </location>
</feature>
<keyword evidence="6 7" id="KW-0472">Membrane</keyword>
<keyword evidence="11" id="KW-1185">Reference proteome</keyword>
<dbReference type="Pfam" id="PF05977">
    <property type="entry name" value="MFS_3"/>
    <property type="match status" value="1"/>
</dbReference>
<dbReference type="Gene3D" id="1.20.1250.20">
    <property type="entry name" value="MFS general substrate transporter like domains"/>
    <property type="match status" value="1"/>
</dbReference>
<evidence type="ECO:0000256" key="3">
    <source>
        <dbReference type="ARBA" id="ARBA00022475"/>
    </source>
</evidence>
<gene>
    <name evidence="9" type="ORF">FLT43_06750</name>
    <name evidence="8" type="ORF">M5W83_17470</name>
</gene>
<feature type="transmembrane region" description="Helical" evidence="7">
    <location>
        <begin position="314"/>
        <end position="334"/>
    </location>
</feature>
<accession>A0AAP9DS47</accession>
<dbReference type="PANTHER" id="PTHR43266:SF2">
    <property type="entry name" value="MAJOR FACILITATOR SUPERFAMILY (MFS) PROFILE DOMAIN-CONTAINING PROTEIN"/>
    <property type="match status" value="1"/>
</dbReference>
<sequence length="412" mass="46286">MYVKVIKTNRNVLLYLLGAGASNLGNVISGLAFLFLAYELTESSLYTTGVAFSQVLPYLFFGLIGGVIADWVNKKRLLIAIELIRGPLMVSLVIFDQFGMLTYWHLIVISFVIQCLGCFFNPAHRAMLPMITKEEERTAVNSLLDTFTRGVTVLGPIVSAGFINTIGIIHFFTFDALTYLLSALFIYHIQFSETQINAKPKKMKDILISIQKFTNWAKNEHTIRTLFMVTVMIVFLNTWVWQVGLFMQLINTTPDGEEWYSILLGWYGAAVIAVNVMIPLLWKKLSLKIYLFGSLMWGAGIFLLGFAYHLPFYFIGVLAAAIGLPISGLSRVYLLQRYLPADQLGLGFSFNAFLLYFSNVISLGIFGFISSFVSTHILFLGCGMMMILGSGVYLRAIVRKDRGVMPYNRLNS</sequence>
<dbReference type="EMBL" id="CP041405">
    <property type="protein sequence ID" value="QDM43241.1"/>
    <property type="molecule type" value="Genomic_DNA"/>
</dbReference>
<evidence type="ECO:0000313" key="8">
    <source>
        <dbReference type="EMBL" id="MCY9608935.1"/>
    </source>
</evidence>
<comment type="subcellular location">
    <subcellularLocation>
        <location evidence="1">Cell membrane</location>
        <topology evidence="1">Multi-pass membrane protein</topology>
    </subcellularLocation>
</comment>
<dbReference type="AlphaFoldDB" id="A0AAP9DS47"/>
<feature type="transmembrane region" description="Helical" evidence="7">
    <location>
        <begin position="289"/>
        <end position="308"/>
    </location>
</feature>
<dbReference type="InterPro" id="IPR010290">
    <property type="entry name" value="TM_effector"/>
</dbReference>
<evidence type="ECO:0000256" key="4">
    <source>
        <dbReference type="ARBA" id="ARBA00022692"/>
    </source>
</evidence>
<feature type="transmembrane region" description="Helical" evidence="7">
    <location>
        <begin position="44"/>
        <end position="65"/>
    </location>
</feature>
<feature type="transmembrane region" description="Helical" evidence="7">
    <location>
        <begin position="375"/>
        <end position="398"/>
    </location>
</feature>
<feature type="transmembrane region" description="Helical" evidence="7">
    <location>
        <begin position="226"/>
        <end position="247"/>
    </location>
</feature>
<feature type="transmembrane region" description="Helical" evidence="7">
    <location>
        <begin position="12"/>
        <end position="38"/>
    </location>
</feature>
<dbReference type="EMBL" id="JAMDMM010000032">
    <property type="protein sequence ID" value="MCY9608935.1"/>
    <property type="molecule type" value="Genomic_DNA"/>
</dbReference>
<feature type="transmembrane region" description="Helical" evidence="7">
    <location>
        <begin position="77"/>
        <end position="95"/>
    </location>
</feature>
<dbReference type="PANTHER" id="PTHR43266">
    <property type="entry name" value="MACROLIDE-EFFLUX PROTEIN"/>
    <property type="match status" value="1"/>
</dbReference>
<organism evidence="9 10">
    <name type="scientific">Paenibacillus thiaminolyticus</name>
    <name type="common">Bacillus thiaminolyticus</name>
    <dbReference type="NCBI Taxonomy" id="49283"/>
    <lineage>
        <taxon>Bacteria</taxon>
        <taxon>Bacillati</taxon>
        <taxon>Bacillota</taxon>
        <taxon>Bacilli</taxon>
        <taxon>Bacillales</taxon>
        <taxon>Paenibacillaceae</taxon>
        <taxon>Paenibacillus</taxon>
    </lineage>
</organism>
<protein>
    <submittedName>
        <fullName evidence="9">MFS transporter</fullName>
    </submittedName>
</protein>
<evidence type="ECO:0000313" key="11">
    <source>
        <dbReference type="Proteomes" id="UP001209276"/>
    </source>
</evidence>
<evidence type="ECO:0000256" key="5">
    <source>
        <dbReference type="ARBA" id="ARBA00022989"/>
    </source>
</evidence>
<dbReference type="SUPFAM" id="SSF103473">
    <property type="entry name" value="MFS general substrate transporter"/>
    <property type="match status" value="1"/>
</dbReference>
<keyword evidence="4 7" id="KW-0812">Transmembrane</keyword>
<evidence type="ECO:0000313" key="10">
    <source>
        <dbReference type="Proteomes" id="UP000315377"/>
    </source>
</evidence>
<keyword evidence="5 7" id="KW-1133">Transmembrane helix</keyword>
<reference evidence="8 11" key="2">
    <citation type="submission" date="2022-05" db="EMBL/GenBank/DDBJ databases">
        <title>Genome Sequencing of Bee-Associated Microbes.</title>
        <authorList>
            <person name="Dunlap C."/>
        </authorList>
    </citation>
    <scope>NUCLEOTIDE SEQUENCE [LARGE SCALE GENOMIC DNA]</scope>
    <source>
        <strain evidence="8 11">NRRL B-14613</strain>
    </source>
</reference>
<proteinExistence type="predicted"/>
<evidence type="ECO:0000256" key="2">
    <source>
        <dbReference type="ARBA" id="ARBA00022448"/>
    </source>
</evidence>
<name>A0AAP9DS47_PANTH</name>
<feature type="transmembrane region" description="Helical" evidence="7">
    <location>
        <begin position="259"/>
        <end position="282"/>
    </location>
</feature>
<dbReference type="InterPro" id="IPR036259">
    <property type="entry name" value="MFS_trans_sf"/>
</dbReference>
<evidence type="ECO:0000256" key="6">
    <source>
        <dbReference type="ARBA" id="ARBA00023136"/>
    </source>
</evidence>
<feature type="transmembrane region" description="Helical" evidence="7">
    <location>
        <begin position="346"/>
        <end position="369"/>
    </location>
</feature>
<dbReference type="CDD" id="cd06173">
    <property type="entry name" value="MFS_MefA_like"/>
    <property type="match status" value="1"/>
</dbReference>
<dbReference type="Proteomes" id="UP000315377">
    <property type="component" value="Chromosome"/>
</dbReference>
<evidence type="ECO:0000313" key="9">
    <source>
        <dbReference type="EMBL" id="QDM43241.1"/>
    </source>
</evidence>
<dbReference type="Proteomes" id="UP001209276">
    <property type="component" value="Unassembled WGS sequence"/>
</dbReference>
<keyword evidence="2" id="KW-0813">Transport</keyword>
<dbReference type="GO" id="GO:0005886">
    <property type="term" value="C:plasma membrane"/>
    <property type="evidence" value="ECO:0007669"/>
    <property type="project" value="UniProtKB-SubCell"/>
</dbReference>
<feature type="transmembrane region" description="Helical" evidence="7">
    <location>
        <begin position="142"/>
        <end position="163"/>
    </location>
</feature>
<dbReference type="GeneID" id="76995674"/>
<evidence type="ECO:0000256" key="7">
    <source>
        <dbReference type="SAM" id="Phobius"/>
    </source>
</evidence>
<evidence type="ECO:0000256" key="1">
    <source>
        <dbReference type="ARBA" id="ARBA00004651"/>
    </source>
</evidence>